<name>A0ABD3CXC6_9LAMI</name>
<keyword evidence="2" id="KW-0430">Lectin</keyword>
<evidence type="ECO:0000256" key="1">
    <source>
        <dbReference type="ARBA" id="ARBA00006568"/>
    </source>
</evidence>
<evidence type="ECO:0000313" key="5">
    <source>
        <dbReference type="Proteomes" id="UP001632038"/>
    </source>
</evidence>
<dbReference type="Gene3D" id="2.100.10.30">
    <property type="entry name" value="Jacalin-like lectin domain"/>
    <property type="match status" value="1"/>
</dbReference>
<dbReference type="InterPro" id="IPR036404">
    <property type="entry name" value="Jacalin-like_lectin_dom_sf"/>
</dbReference>
<feature type="domain" description="Jacalin-type lectin" evidence="3">
    <location>
        <begin position="7"/>
        <end position="146"/>
    </location>
</feature>
<gene>
    <name evidence="4" type="ORF">CASFOL_021710</name>
</gene>
<protein>
    <recommendedName>
        <fullName evidence="3">Jacalin-type lectin domain-containing protein</fullName>
    </recommendedName>
</protein>
<comment type="similarity">
    <text evidence="1">Belongs to the jacalin lectin family.</text>
</comment>
<evidence type="ECO:0000313" key="4">
    <source>
        <dbReference type="EMBL" id="KAL3634656.1"/>
    </source>
</evidence>
<reference evidence="5" key="1">
    <citation type="journal article" date="2024" name="IScience">
        <title>Strigolactones Initiate the Formation of Haustorium-like Structures in Castilleja.</title>
        <authorList>
            <person name="Buerger M."/>
            <person name="Peterson D."/>
            <person name="Chory J."/>
        </authorList>
    </citation>
    <scope>NUCLEOTIDE SEQUENCE [LARGE SCALE GENOMIC DNA]</scope>
</reference>
<dbReference type="EMBL" id="JAVIJP010000028">
    <property type="protein sequence ID" value="KAL3634656.1"/>
    <property type="molecule type" value="Genomic_DNA"/>
</dbReference>
<dbReference type="GO" id="GO:0030246">
    <property type="term" value="F:carbohydrate binding"/>
    <property type="evidence" value="ECO:0007669"/>
    <property type="project" value="UniProtKB-KW"/>
</dbReference>
<dbReference type="Proteomes" id="UP001632038">
    <property type="component" value="Unassembled WGS sequence"/>
</dbReference>
<accession>A0ABD3CXC6</accession>
<dbReference type="PROSITE" id="PS51752">
    <property type="entry name" value="JACALIN_LECTIN"/>
    <property type="match status" value="1"/>
</dbReference>
<proteinExistence type="inferred from homology"/>
<dbReference type="SMART" id="SM00915">
    <property type="entry name" value="Jacalin"/>
    <property type="match status" value="1"/>
</dbReference>
<dbReference type="InterPro" id="IPR001229">
    <property type="entry name" value="Jacalin-like_lectin_dom"/>
</dbReference>
<sequence>MSDNFTFIKIGPAGCINYGHIWDAKGCDKIAQIFICHDNEINSIQFQYVENGTMLLSQTFGHNNGCNFDVVKLNYPTEYITWISGSYSSINLCSIRFGTNSGEYGPFGQSDIGKEFKFRLGENQFGGFHGNANSKGLKSIGVYLKPNTTLDYKVNKNIVKFN</sequence>
<dbReference type="PANTHER" id="PTHR47293">
    <property type="entry name" value="JACALIN-RELATED LECTIN 3"/>
    <property type="match status" value="1"/>
</dbReference>
<evidence type="ECO:0000256" key="2">
    <source>
        <dbReference type="ARBA" id="ARBA00022734"/>
    </source>
</evidence>
<comment type="caution">
    <text evidence="4">The sequence shown here is derived from an EMBL/GenBank/DDBJ whole genome shotgun (WGS) entry which is preliminary data.</text>
</comment>
<dbReference type="SUPFAM" id="SSF51101">
    <property type="entry name" value="Mannose-binding lectins"/>
    <property type="match status" value="1"/>
</dbReference>
<organism evidence="4 5">
    <name type="scientific">Castilleja foliolosa</name>
    <dbReference type="NCBI Taxonomy" id="1961234"/>
    <lineage>
        <taxon>Eukaryota</taxon>
        <taxon>Viridiplantae</taxon>
        <taxon>Streptophyta</taxon>
        <taxon>Embryophyta</taxon>
        <taxon>Tracheophyta</taxon>
        <taxon>Spermatophyta</taxon>
        <taxon>Magnoliopsida</taxon>
        <taxon>eudicotyledons</taxon>
        <taxon>Gunneridae</taxon>
        <taxon>Pentapetalae</taxon>
        <taxon>asterids</taxon>
        <taxon>lamiids</taxon>
        <taxon>Lamiales</taxon>
        <taxon>Orobanchaceae</taxon>
        <taxon>Pedicularideae</taxon>
        <taxon>Castillejinae</taxon>
        <taxon>Castilleja</taxon>
    </lineage>
</organism>
<evidence type="ECO:0000259" key="3">
    <source>
        <dbReference type="PROSITE" id="PS51752"/>
    </source>
</evidence>
<dbReference type="Pfam" id="PF01419">
    <property type="entry name" value="Jacalin"/>
    <property type="match status" value="1"/>
</dbReference>
<dbReference type="AlphaFoldDB" id="A0ABD3CXC6"/>
<keyword evidence="5" id="KW-1185">Reference proteome</keyword>
<dbReference type="PANTHER" id="PTHR47293:SF70">
    <property type="entry name" value="JACALIN-RELATED LECTIN 24-RELATED"/>
    <property type="match status" value="1"/>
</dbReference>